<dbReference type="SUPFAM" id="SSF50985">
    <property type="entry name" value="RCC1/BLIP-II"/>
    <property type="match status" value="1"/>
</dbReference>
<protein>
    <submittedName>
        <fullName evidence="1">Uncharacterized protein</fullName>
    </submittedName>
</protein>
<dbReference type="PROSITE" id="PS50012">
    <property type="entry name" value="RCC1_3"/>
    <property type="match status" value="1"/>
</dbReference>
<organism evidence="1 2">
    <name type="scientific">Paenibacillus gansuensis</name>
    <dbReference type="NCBI Taxonomy" id="306542"/>
    <lineage>
        <taxon>Bacteria</taxon>
        <taxon>Bacillati</taxon>
        <taxon>Bacillota</taxon>
        <taxon>Bacilli</taxon>
        <taxon>Bacillales</taxon>
        <taxon>Paenibacillaceae</taxon>
        <taxon>Paenibacillus</taxon>
    </lineage>
</organism>
<accession>A0ABW5PE40</accession>
<dbReference type="InterPro" id="IPR009091">
    <property type="entry name" value="RCC1/BLIP-II"/>
</dbReference>
<evidence type="ECO:0000313" key="1">
    <source>
        <dbReference type="EMBL" id="MFD2613191.1"/>
    </source>
</evidence>
<evidence type="ECO:0000313" key="2">
    <source>
        <dbReference type="Proteomes" id="UP001597541"/>
    </source>
</evidence>
<keyword evidence="2" id="KW-1185">Reference proteome</keyword>
<dbReference type="RefSeq" id="WP_377603865.1">
    <property type="nucleotide sequence ID" value="NZ_JBHUME010000008.1"/>
</dbReference>
<dbReference type="Pfam" id="PF00415">
    <property type="entry name" value="RCC1"/>
    <property type="match status" value="1"/>
</dbReference>
<dbReference type="Proteomes" id="UP001597541">
    <property type="component" value="Unassembled WGS sequence"/>
</dbReference>
<proteinExistence type="predicted"/>
<reference evidence="2" key="1">
    <citation type="journal article" date="2019" name="Int. J. Syst. Evol. Microbiol.">
        <title>The Global Catalogue of Microorganisms (GCM) 10K type strain sequencing project: providing services to taxonomists for standard genome sequencing and annotation.</title>
        <authorList>
            <consortium name="The Broad Institute Genomics Platform"/>
            <consortium name="The Broad Institute Genome Sequencing Center for Infectious Disease"/>
            <person name="Wu L."/>
            <person name="Ma J."/>
        </authorList>
    </citation>
    <scope>NUCLEOTIDE SEQUENCE [LARGE SCALE GENOMIC DNA]</scope>
    <source>
        <strain evidence="2">KCTC 3950</strain>
    </source>
</reference>
<dbReference type="InterPro" id="IPR000408">
    <property type="entry name" value="Reg_chr_condens"/>
</dbReference>
<name>A0ABW5PE40_9BACL</name>
<dbReference type="Gene3D" id="2.130.10.30">
    <property type="entry name" value="Regulator of chromosome condensation 1/beta-lactamase-inhibitor protein II"/>
    <property type="match status" value="1"/>
</dbReference>
<dbReference type="EMBL" id="JBHUME010000008">
    <property type="protein sequence ID" value="MFD2613191.1"/>
    <property type="molecule type" value="Genomic_DNA"/>
</dbReference>
<gene>
    <name evidence="1" type="ORF">ACFSUF_12225</name>
</gene>
<sequence length="35" mass="3927">MDKNGSLWMWGNNTFGQLGNSNAKTKAISPIKLFR</sequence>
<comment type="caution">
    <text evidence="1">The sequence shown here is derived from an EMBL/GenBank/DDBJ whole genome shotgun (WGS) entry which is preliminary data.</text>
</comment>